<evidence type="ECO:0000256" key="1">
    <source>
        <dbReference type="SAM" id="Phobius"/>
    </source>
</evidence>
<reference evidence="3 4" key="1">
    <citation type="submission" date="2018-02" db="EMBL/GenBank/DDBJ databases">
        <title>A novel lanthanide dependent methylotroph, Methylotenera sp. La3113.</title>
        <authorList>
            <person name="Lv H."/>
            <person name="Tani A."/>
        </authorList>
    </citation>
    <scope>NUCLEOTIDE SEQUENCE [LARGE SCALE GENOMIC DNA]</scope>
    <source>
        <strain evidence="3 4">La3113</strain>
    </source>
</reference>
<comment type="caution">
    <text evidence="3">The sequence shown here is derived from an EMBL/GenBank/DDBJ whole genome shotgun (WGS) entry which is preliminary data.</text>
</comment>
<keyword evidence="1" id="KW-1133">Transmembrane helix</keyword>
<dbReference type="EMBL" id="PQVH01000008">
    <property type="protein sequence ID" value="TFW71670.1"/>
    <property type="molecule type" value="Genomic_DNA"/>
</dbReference>
<keyword evidence="1" id="KW-0472">Membrane</keyword>
<dbReference type="OrthoDB" id="9802500at2"/>
<evidence type="ECO:0000259" key="2">
    <source>
        <dbReference type="SMART" id="SM01080"/>
    </source>
</evidence>
<feature type="transmembrane region" description="Helical" evidence="1">
    <location>
        <begin position="390"/>
        <end position="407"/>
    </location>
</feature>
<accession>A0A4Y9VS73</accession>
<dbReference type="SMART" id="SM01080">
    <property type="entry name" value="CHASE2"/>
    <property type="match status" value="1"/>
</dbReference>
<organism evidence="3 4">
    <name type="scientific">Methylotenera oryzisoli</name>
    <dbReference type="NCBI Taxonomy" id="2080758"/>
    <lineage>
        <taxon>Bacteria</taxon>
        <taxon>Pseudomonadati</taxon>
        <taxon>Pseudomonadota</taxon>
        <taxon>Betaproteobacteria</taxon>
        <taxon>Nitrosomonadales</taxon>
        <taxon>Methylophilaceae</taxon>
        <taxon>Methylotenera</taxon>
    </lineage>
</organism>
<dbReference type="AlphaFoldDB" id="A0A4Y9VS73"/>
<protein>
    <submittedName>
        <fullName evidence="3">Molecular chaperone TorD</fullName>
    </submittedName>
</protein>
<dbReference type="RefSeq" id="WP_135277263.1">
    <property type="nucleotide sequence ID" value="NZ_PQVH01000008.1"/>
</dbReference>
<evidence type="ECO:0000313" key="3">
    <source>
        <dbReference type="EMBL" id="TFW71670.1"/>
    </source>
</evidence>
<name>A0A4Y9VS73_9PROT</name>
<feature type="transmembrane region" description="Helical" evidence="1">
    <location>
        <begin position="23"/>
        <end position="45"/>
    </location>
</feature>
<feature type="transmembrane region" description="Helical" evidence="1">
    <location>
        <begin position="335"/>
        <end position="352"/>
    </location>
</feature>
<dbReference type="Pfam" id="PF05226">
    <property type="entry name" value="CHASE2"/>
    <property type="match status" value="1"/>
</dbReference>
<keyword evidence="1" id="KW-0812">Transmembrane</keyword>
<sequence>MLKLKLLLNQQLANITRRLHNNFYLYLSALLTVLVLLDASLFHVGENMRDRAFDMMVKNRIMVPKPDSDIVIVDINEASLSAMSAEYGRWPWPRQVLGEFLENIEAQQPKAVVFDILFSDPDIYNPDSDAYFNEVIASTKNTFFPMLRLAEASDHLSQITPNMIPGIKRTGADQEGTAQPIAIVLPHLEAALNSGHLGTHNIYPDKDGIVREYRLWHDESGWILPSLPLAVASFTKENSETLPQNMLINWRGKPFTYQFVTFSDVYADMASKVKKRPANEFKDKIVIIGSTAPSLFDLKATAMAKAHPGVEILATAIDNVKHDDYLKVWRGKTPYILMSLTLIWLTALAFFRNVDRDKVTRVFSSSQIILITLSYLAINFTNTYLDLTGPITWAVLYFSVAKIYALANDRAMQRLLANDVESGKKGAAILLMPILFETREPLSDSLLKKLQYKIEQCLQHRATVEILKGTQSGIWGLFSDMIIVSWAYAHDNDTEASQAVQDATKLGAQLNQLVQGTGIPEDTTARYTLHNGTLNTEKPMANQWRGLFAQAIIKLDILEGGTQ</sequence>
<gene>
    <name evidence="3" type="ORF">C3Y98_06170</name>
</gene>
<keyword evidence="4" id="KW-1185">Reference proteome</keyword>
<feature type="transmembrane region" description="Helical" evidence="1">
    <location>
        <begin position="359"/>
        <end position="378"/>
    </location>
</feature>
<dbReference type="Proteomes" id="UP000297706">
    <property type="component" value="Unassembled WGS sequence"/>
</dbReference>
<evidence type="ECO:0000313" key="4">
    <source>
        <dbReference type="Proteomes" id="UP000297706"/>
    </source>
</evidence>
<dbReference type="InterPro" id="IPR007890">
    <property type="entry name" value="CHASE2"/>
</dbReference>
<proteinExistence type="predicted"/>
<feature type="domain" description="CHASE2" evidence="2">
    <location>
        <begin position="45"/>
        <end position="350"/>
    </location>
</feature>